<dbReference type="EMBL" id="FWXN01000012">
    <property type="protein sequence ID" value="SMC88724.1"/>
    <property type="molecule type" value="Genomic_DNA"/>
</dbReference>
<dbReference type="InterPro" id="IPR024267">
    <property type="entry name" value="DUF4878"/>
</dbReference>
<protein>
    <recommendedName>
        <fullName evidence="1">DUF4878 domain-containing protein</fullName>
    </recommendedName>
</protein>
<feature type="domain" description="DUF4878" evidence="1">
    <location>
        <begin position="37"/>
        <end position="142"/>
    </location>
</feature>
<reference evidence="2 3" key="1">
    <citation type="submission" date="2017-04" db="EMBL/GenBank/DDBJ databases">
        <authorList>
            <person name="Afonso C.L."/>
            <person name="Miller P.J."/>
            <person name="Scott M.A."/>
            <person name="Spackman E."/>
            <person name="Goraichik I."/>
            <person name="Dimitrov K.M."/>
            <person name="Suarez D.L."/>
            <person name="Swayne D.E."/>
        </authorList>
    </citation>
    <scope>NUCLEOTIDE SEQUENCE [LARGE SCALE GENOMIC DNA]</scope>
    <source>
        <strain evidence="2 3">CGMCC 1.12511</strain>
    </source>
</reference>
<dbReference type="AlphaFoldDB" id="A0A1W2CUY4"/>
<dbReference type="Proteomes" id="UP000192634">
    <property type="component" value="Unassembled WGS sequence"/>
</dbReference>
<organism evidence="2 3">
    <name type="scientific">Janibacter indicus</name>
    <dbReference type="NCBI Taxonomy" id="857417"/>
    <lineage>
        <taxon>Bacteria</taxon>
        <taxon>Bacillati</taxon>
        <taxon>Actinomycetota</taxon>
        <taxon>Actinomycetes</taxon>
        <taxon>Micrococcales</taxon>
        <taxon>Intrasporangiaceae</taxon>
        <taxon>Janibacter</taxon>
    </lineage>
</organism>
<dbReference type="SUPFAM" id="SSF54427">
    <property type="entry name" value="NTF2-like"/>
    <property type="match status" value="1"/>
</dbReference>
<evidence type="ECO:0000313" key="3">
    <source>
        <dbReference type="Proteomes" id="UP000192634"/>
    </source>
</evidence>
<gene>
    <name evidence="2" type="ORF">SAMN06296429_112123</name>
</gene>
<sequence>MSCVRGDHTARTTNRETTMKKLVTLAIAGTFTLGLTACGSGNDAEQAVEDFAAAAKDKDYAALCESFDPEIVKTLEEADPGKDCETIFKENEKELQIPDNADVDIQSSEIAEDEKTATVKVKNQDGDEEEIKLKKVDDEWKITFDGMS</sequence>
<dbReference type="InterPro" id="IPR032710">
    <property type="entry name" value="NTF2-like_dom_sf"/>
</dbReference>
<dbReference type="Pfam" id="PF12870">
    <property type="entry name" value="DUF4878"/>
    <property type="match status" value="1"/>
</dbReference>
<evidence type="ECO:0000259" key="1">
    <source>
        <dbReference type="Pfam" id="PF12870"/>
    </source>
</evidence>
<dbReference type="Gene3D" id="3.10.450.50">
    <property type="match status" value="1"/>
</dbReference>
<proteinExistence type="predicted"/>
<accession>A0A1W2CUY4</accession>
<evidence type="ECO:0000313" key="2">
    <source>
        <dbReference type="EMBL" id="SMC88724.1"/>
    </source>
</evidence>
<name>A0A1W2CUY4_9MICO</name>